<accession>A0ABW0JF96</accession>
<evidence type="ECO:0000313" key="3">
    <source>
        <dbReference type="Proteomes" id="UP001596103"/>
    </source>
</evidence>
<protein>
    <submittedName>
        <fullName evidence="2">Uncharacterized protein</fullName>
    </submittedName>
</protein>
<evidence type="ECO:0000313" key="2">
    <source>
        <dbReference type="EMBL" id="MFC5431876.1"/>
    </source>
</evidence>
<dbReference type="EMBL" id="JBHSMP010000042">
    <property type="protein sequence ID" value="MFC5431876.1"/>
    <property type="molecule type" value="Genomic_DNA"/>
</dbReference>
<name>A0ABW0JF96_9BURK</name>
<proteinExistence type="predicted"/>
<gene>
    <name evidence="2" type="ORF">ACFPTO_24235</name>
</gene>
<dbReference type="RefSeq" id="WP_377715481.1">
    <property type="nucleotide sequence ID" value="NZ_JBHSMP010000042.1"/>
</dbReference>
<keyword evidence="3" id="KW-1185">Reference proteome</keyword>
<reference evidence="3" key="1">
    <citation type="journal article" date="2019" name="Int. J. Syst. Evol. Microbiol.">
        <title>The Global Catalogue of Microorganisms (GCM) 10K type strain sequencing project: providing services to taxonomists for standard genome sequencing and annotation.</title>
        <authorList>
            <consortium name="The Broad Institute Genomics Platform"/>
            <consortium name="The Broad Institute Genome Sequencing Center for Infectious Disease"/>
            <person name="Wu L."/>
            <person name="Ma J."/>
        </authorList>
    </citation>
    <scope>NUCLEOTIDE SEQUENCE [LARGE SCALE GENOMIC DNA]</scope>
    <source>
        <strain evidence="3">CCUG 56042</strain>
    </source>
</reference>
<evidence type="ECO:0000256" key="1">
    <source>
        <dbReference type="SAM" id="MobiDB-lite"/>
    </source>
</evidence>
<dbReference type="Proteomes" id="UP001596103">
    <property type="component" value="Unassembled WGS sequence"/>
</dbReference>
<organism evidence="2 3">
    <name type="scientific">Paraburkholderia denitrificans</name>
    <dbReference type="NCBI Taxonomy" id="694025"/>
    <lineage>
        <taxon>Bacteria</taxon>
        <taxon>Pseudomonadati</taxon>
        <taxon>Pseudomonadota</taxon>
        <taxon>Betaproteobacteria</taxon>
        <taxon>Burkholderiales</taxon>
        <taxon>Burkholderiaceae</taxon>
        <taxon>Paraburkholderia</taxon>
    </lineage>
</organism>
<feature type="region of interest" description="Disordered" evidence="1">
    <location>
        <begin position="1"/>
        <end position="20"/>
    </location>
</feature>
<sequence>MASTAKYGYPECSTNTTQKNDMGRIPYAVLSAETAVVSGVTFAVTGAPSAVLALATTEYSVPDTPDGSVAVIRSGALSPARETL</sequence>
<comment type="caution">
    <text evidence="2">The sequence shown here is derived from an EMBL/GenBank/DDBJ whole genome shotgun (WGS) entry which is preliminary data.</text>
</comment>